<protein>
    <submittedName>
        <fullName evidence="1">Uncharacterized protein</fullName>
    </submittedName>
</protein>
<comment type="caution">
    <text evidence="1">The sequence shown here is derived from an EMBL/GenBank/DDBJ whole genome shotgun (WGS) entry which is preliminary data.</text>
</comment>
<sequence>LDAGERYVAYAQLGLESLNMSPEG</sequence>
<dbReference type="EMBL" id="AYSL01001907">
    <property type="protein sequence ID" value="KTF05253.1"/>
    <property type="molecule type" value="Genomic_DNA"/>
</dbReference>
<dbReference type="AlphaFoldDB" id="A0A1B6NPL1"/>
<proteinExistence type="predicted"/>
<gene>
    <name evidence="1" type="ORF">MGSAQ_003252</name>
</gene>
<name>A0A1B6NPL1_9ZZZZ</name>
<accession>A0A1B6NPL1</accession>
<feature type="non-terminal residue" evidence="1">
    <location>
        <position position="1"/>
    </location>
</feature>
<reference evidence="1" key="1">
    <citation type="submission" date="2013-11" db="EMBL/GenBank/DDBJ databases">
        <title>Microbial diversity, functional groups and degradation webs in Northern and Southern Mediterranean and Red Sea marine crude oil polluted sites.</title>
        <authorList>
            <person name="Daffonchio D."/>
            <person name="Mapelli F."/>
            <person name="Ferrer M."/>
            <person name="Richter M."/>
            <person name="Cherif A."/>
            <person name="Malkawi H.I."/>
            <person name="Yakimov M.M."/>
            <person name="Abdel-Fattah Y.R."/>
            <person name="Blaghen M."/>
            <person name="Golyshin P.N."/>
            <person name="Kalogerakis N."/>
            <person name="Boon N."/>
            <person name="Magagnini M."/>
            <person name="Fava F."/>
        </authorList>
    </citation>
    <scope>NUCLEOTIDE SEQUENCE</scope>
</reference>
<organism evidence="1">
    <name type="scientific">marine sediment metagenome</name>
    <dbReference type="NCBI Taxonomy" id="412755"/>
    <lineage>
        <taxon>unclassified sequences</taxon>
        <taxon>metagenomes</taxon>
        <taxon>ecological metagenomes</taxon>
    </lineage>
</organism>
<evidence type="ECO:0000313" key="1">
    <source>
        <dbReference type="EMBL" id="KTF05253.1"/>
    </source>
</evidence>